<gene>
    <name evidence="1" type="ORF">F8M41_011441</name>
</gene>
<protein>
    <submittedName>
        <fullName evidence="1">Uncharacterized protein</fullName>
    </submittedName>
</protein>
<evidence type="ECO:0000313" key="2">
    <source>
        <dbReference type="Proteomes" id="UP000439903"/>
    </source>
</evidence>
<accession>A0A8H4ATT3</accession>
<dbReference type="EMBL" id="WTPW01000235">
    <property type="protein sequence ID" value="KAF0532166.1"/>
    <property type="molecule type" value="Genomic_DNA"/>
</dbReference>
<proteinExistence type="predicted"/>
<organism evidence="1 2">
    <name type="scientific">Gigaspora margarita</name>
    <dbReference type="NCBI Taxonomy" id="4874"/>
    <lineage>
        <taxon>Eukaryota</taxon>
        <taxon>Fungi</taxon>
        <taxon>Fungi incertae sedis</taxon>
        <taxon>Mucoromycota</taxon>
        <taxon>Glomeromycotina</taxon>
        <taxon>Glomeromycetes</taxon>
        <taxon>Diversisporales</taxon>
        <taxon>Gigasporaceae</taxon>
        <taxon>Gigaspora</taxon>
    </lineage>
</organism>
<sequence length="96" mass="10599">MLIAIFDLNANNNNNPKFKIILSILLPTNEYNLTQFFNGVQVLLPSSSKGGLYTTEPTRVMQNEKSTFRGLSAFNLNANSTTIGAGIDKISQILNY</sequence>
<evidence type="ECO:0000313" key="1">
    <source>
        <dbReference type="EMBL" id="KAF0532166.1"/>
    </source>
</evidence>
<dbReference type="AlphaFoldDB" id="A0A8H4ATT3"/>
<name>A0A8H4ATT3_GIGMA</name>
<reference evidence="1 2" key="1">
    <citation type="journal article" date="2019" name="Environ. Microbiol.">
        <title>At the nexus of three kingdoms: the genome of the mycorrhizal fungus Gigaspora margarita provides insights into plant, endobacterial and fungal interactions.</title>
        <authorList>
            <person name="Venice F."/>
            <person name="Ghignone S."/>
            <person name="Salvioli di Fossalunga A."/>
            <person name="Amselem J."/>
            <person name="Novero M."/>
            <person name="Xianan X."/>
            <person name="Sedzielewska Toro K."/>
            <person name="Morin E."/>
            <person name="Lipzen A."/>
            <person name="Grigoriev I.V."/>
            <person name="Henrissat B."/>
            <person name="Martin F.M."/>
            <person name="Bonfante P."/>
        </authorList>
    </citation>
    <scope>NUCLEOTIDE SEQUENCE [LARGE SCALE GENOMIC DNA]</scope>
    <source>
        <strain evidence="1 2">BEG34</strain>
    </source>
</reference>
<keyword evidence="2" id="KW-1185">Reference proteome</keyword>
<dbReference type="Proteomes" id="UP000439903">
    <property type="component" value="Unassembled WGS sequence"/>
</dbReference>
<comment type="caution">
    <text evidence="1">The sequence shown here is derived from an EMBL/GenBank/DDBJ whole genome shotgun (WGS) entry which is preliminary data.</text>
</comment>